<accession>A0A1Y2ASL5</accession>
<feature type="domain" description="N-acetyltransferase" evidence="1">
    <location>
        <begin position="82"/>
        <end position="218"/>
    </location>
</feature>
<keyword evidence="3" id="KW-1185">Reference proteome</keyword>
<dbReference type="AlphaFoldDB" id="A0A1Y2ASL5"/>
<sequence>MLNEPRIRPFRSGDEPYLSHISCCTGDSSKDGTGLLLDDEIWGEIWVLPYVARHPDLAWVVEMPLAPGDKQPDVVGFVVATPDTESFNEWFAQTWWPVHGARFPRPPSGSDDPRVSRTYATLAMADAVGRKEPNPYDCTANYPAHLHINILPVAQGHGLGRQLISTVLQALRDRGLKGVHLGTSAKNEGACAFYKRVGFQEAPAKEPGRTFVWDLSAPM</sequence>
<dbReference type="InterPro" id="IPR000182">
    <property type="entry name" value="GNAT_dom"/>
</dbReference>
<name>A0A1Y2ASL5_9TREE</name>
<dbReference type="Proteomes" id="UP000193986">
    <property type="component" value="Unassembled WGS sequence"/>
</dbReference>
<evidence type="ECO:0000313" key="3">
    <source>
        <dbReference type="Proteomes" id="UP000193986"/>
    </source>
</evidence>
<dbReference type="PANTHER" id="PTHR13170:SF16">
    <property type="entry name" value="PROTEIN O-GLCNACASE"/>
    <property type="match status" value="1"/>
</dbReference>
<protein>
    <recommendedName>
        <fullName evidence="1">N-acetyltransferase domain-containing protein</fullName>
    </recommendedName>
</protein>
<dbReference type="InterPro" id="IPR051822">
    <property type="entry name" value="Glycosyl_Hydrolase_84"/>
</dbReference>
<dbReference type="InterPro" id="IPR016181">
    <property type="entry name" value="Acyl_CoA_acyltransferase"/>
</dbReference>
<comment type="caution">
    <text evidence="2">The sequence shown here is derived from an EMBL/GenBank/DDBJ whole genome shotgun (WGS) entry which is preliminary data.</text>
</comment>
<reference evidence="2 3" key="1">
    <citation type="submission" date="2016-07" db="EMBL/GenBank/DDBJ databases">
        <title>Pervasive Adenine N6-methylation of Active Genes in Fungi.</title>
        <authorList>
            <consortium name="DOE Joint Genome Institute"/>
            <person name="Mondo S.J."/>
            <person name="Dannebaum R.O."/>
            <person name="Kuo R.C."/>
            <person name="Labutti K."/>
            <person name="Haridas S."/>
            <person name="Kuo A."/>
            <person name="Salamov A."/>
            <person name="Ahrendt S.R."/>
            <person name="Lipzen A."/>
            <person name="Sullivan W."/>
            <person name="Andreopoulos W.B."/>
            <person name="Clum A."/>
            <person name="Lindquist E."/>
            <person name="Daum C."/>
            <person name="Ramamoorthy G.K."/>
            <person name="Gryganskyi A."/>
            <person name="Culley D."/>
            <person name="Magnuson J.K."/>
            <person name="James T.Y."/>
            <person name="O'Malley M.A."/>
            <person name="Stajich J.E."/>
            <person name="Spatafora J.W."/>
            <person name="Visel A."/>
            <person name="Grigoriev I.V."/>
        </authorList>
    </citation>
    <scope>NUCLEOTIDE SEQUENCE [LARGE SCALE GENOMIC DNA]</scope>
    <source>
        <strain evidence="2 3">68-887.2</strain>
    </source>
</reference>
<dbReference type="InParanoid" id="A0A1Y2ASL5"/>
<evidence type="ECO:0000259" key="1">
    <source>
        <dbReference type="PROSITE" id="PS51186"/>
    </source>
</evidence>
<dbReference type="PANTHER" id="PTHR13170">
    <property type="entry name" value="O-GLCNACASE"/>
    <property type="match status" value="1"/>
</dbReference>
<proteinExistence type="predicted"/>
<gene>
    <name evidence="2" type="ORF">BCR39DRAFT_543946</name>
</gene>
<dbReference type="STRING" id="71784.A0A1Y2ASL5"/>
<dbReference type="CDD" id="cd04301">
    <property type="entry name" value="NAT_SF"/>
    <property type="match status" value="1"/>
</dbReference>
<dbReference type="SUPFAM" id="SSF55729">
    <property type="entry name" value="Acyl-CoA N-acyltransferases (Nat)"/>
    <property type="match status" value="1"/>
</dbReference>
<evidence type="ECO:0000313" key="2">
    <source>
        <dbReference type="EMBL" id="ORY25541.1"/>
    </source>
</evidence>
<dbReference type="PROSITE" id="PS51186">
    <property type="entry name" value="GNAT"/>
    <property type="match status" value="1"/>
</dbReference>
<organism evidence="2 3">
    <name type="scientific">Naematelia encephala</name>
    <dbReference type="NCBI Taxonomy" id="71784"/>
    <lineage>
        <taxon>Eukaryota</taxon>
        <taxon>Fungi</taxon>
        <taxon>Dikarya</taxon>
        <taxon>Basidiomycota</taxon>
        <taxon>Agaricomycotina</taxon>
        <taxon>Tremellomycetes</taxon>
        <taxon>Tremellales</taxon>
        <taxon>Naemateliaceae</taxon>
        <taxon>Naematelia</taxon>
    </lineage>
</organism>
<dbReference type="Gene3D" id="3.40.630.30">
    <property type="match status" value="1"/>
</dbReference>
<dbReference type="GO" id="GO:0016747">
    <property type="term" value="F:acyltransferase activity, transferring groups other than amino-acyl groups"/>
    <property type="evidence" value="ECO:0007669"/>
    <property type="project" value="InterPro"/>
</dbReference>
<dbReference type="Pfam" id="PF00583">
    <property type="entry name" value="Acetyltransf_1"/>
    <property type="match status" value="1"/>
</dbReference>
<dbReference type="EMBL" id="MCFC01000056">
    <property type="protein sequence ID" value="ORY25541.1"/>
    <property type="molecule type" value="Genomic_DNA"/>
</dbReference>
<dbReference type="OrthoDB" id="9975416at2759"/>